<dbReference type="EC" id="5.4.2.8" evidence="5"/>
<feature type="active site" description="Nucleophile" evidence="10">
    <location>
        <position position="10"/>
    </location>
</feature>
<dbReference type="EMBL" id="LCRR01000001">
    <property type="protein sequence ID" value="KKW38088.1"/>
    <property type="molecule type" value="Genomic_DNA"/>
</dbReference>
<gene>
    <name evidence="13" type="ORF">UY86_C0001G0061</name>
</gene>
<feature type="binding site" evidence="11">
    <location>
        <position position="127"/>
    </location>
    <ligand>
        <name>alpha-D-mannose 1-phosphate</name>
        <dbReference type="ChEBI" id="CHEBI:58409"/>
    </ligand>
</feature>
<feature type="binding site" evidence="12">
    <location>
        <position position="12"/>
    </location>
    <ligand>
        <name>Mg(2+)</name>
        <dbReference type="ChEBI" id="CHEBI:18420"/>
        <label>1</label>
    </ligand>
</feature>
<comment type="similarity">
    <text evidence="3">Belongs to the eukaryotic PMM family.</text>
</comment>
<evidence type="ECO:0000313" key="13">
    <source>
        <dbReference type="EMBL" id="KKW38088.1"/>
    </source>
</evidence>
<evidence type="ECO:0000256" key="9">
    <source>
        <dbReference type="ARBA" id="ARBA00023235"/>
    </source>
</evidence>
<comment type="subunit">
    <text evidence="4">Homodimer.</text>
</comment>
<dbReference type="Gene3D" id="3.40.50.1000">
    <property type="entry name" value="HAD superfamily/HAD-like"/>
    <property type="match status" value="1"/>
</dbReference>
<dbReference type="InterPro" id="IPR005002">
    <property type="entry name" value="PMM"/>
</dbReference>
<feature type="binding site" evidence="11">
    <location>
        <position position="180"/>
    </location>
    <ligand>
        <name>alpha-D-mannose 1-phosphate</name>
        <dbReference type="ChEBI" id="CHEBI:58409"/>
    </ligand>
</feature>
<evidence type="ECO:0000256" key="6">
    <source>
        <dbReference type="ARBA" id="ARBA00022490"/>
    </source>
</evidence>
<dbReference type="GO" id="GO:0004615">
    <property type="term" value="F:phosphomannomutase activity"/>
    <property type="evidence" value="ECO:0007669"/>
    <property type="project" value="UniProtKB-EC"/>
</dbReference>
<evidence type="ECO:0000256" key="8">
    <source>
        <dbReference type="ARBA" id="ARBA00022842"/>
    </source>
</evidence>
<evidence type="ECO:0000256" key="1">
    <source>
        <dbReference type="ARBA" id="ARBA00004496"/>
    </source>
</evidence>
<dbReference type="InterPro" id="IPR023214">
    <property type="entry name" value="HAD_sf"/>
</dbReference>
<sequence>MVKPKLIAFDLDGTLAESKWRMSAEMGLLIADLLKKMPVAVMSGAGFQQFEKQFLPALPEDAPLERLYIFPTNAAQCYVYREGWKPQYDHCFSEQEKQKIFAVLKEALEENGMELRGGLWGERIEDRGAQITFSGLGQGAPIDEKQKWDPKKQTRVRIRNSLVKKLPDFSVGIGGLTSIDITRKGLTKAYGIKRLAELTGIEVTDMLYVGDALEEGGNDAVVLESGVKTHAVFGPRESEALIKDILRASSRP</sequence>
<dbReference type="AlphaFoldDB" id="A0A0G1Y3P7"/>
<dbReference type="Proteomes" id="UP000033852">
    <property type="component" value="Unassembled WGS sequence"/>
</dbReference>
<name>A0A0G1Y3P7_9BACT</name>
<comment type="subcellular location">
    <subcellularLocation>
        <location evidence="1">Cytoplasm</location>
    </subcellularLocation>
</comment>
<evidence type="ECO:0000256" key="12">
    <source>
        <dbReference type="PIRSR" id="PIRSR605002-3"/>
    </source>
</evidence>
<comment type="pathway">
    <text evidence="2">Nucleotide-sugar biosynthesis; GDP-alpha-D-mannose biosynthesis; alpha-D-mannose 1-phosphate from D-fructose 6-phosphate: step 2/2.</text>
</comment>
<dbReference type="InterPro" id="IPR006379">
    <property type="entry name" value="HAD-SF_hydro_IIB"/>
</dbReference>
<protein>
    <recommendedName>
        <fullName evidence="5">phosphomannomutase</fullName>
        <ecNumber evidence="5">5.4.2.8</ecNumber>
    </recommendedName>
</protein>
<feature type="binding site" evidence="12">
    <location>
        <position position="10"/>
    </location>
    <ligand>
        <name>Mg(2+)</name>
        <dbReference type="ChEBI" id="CHEBI:18420"/>
        <label>1</label>
    </ligand>
</feature>
<dbReference type="GO" id="GO:0046872">
    <property type="term" value="F:metal ion binding"/>
    <property type="evidence" value="ECO:0007669"/>
    <property type="project" value="UniProtKB-KW"/>
</dbReference>
<dbReference type="NCBIfam" id="TIGR01484">
    <property type="entry name" value="HAD-SF-IIB"/>
    <property type="match status" value="1"/>
</dbReference>
<dbReference type="GO" id="GO:0016791">
    <property type="term" value="F:phosphatase activity"/>
    <property type="evidence" value="ECO:0007669"/>
    <property type="project" value="UniProtKB-ARBA"/>
</dbReference>
<feature type="binding site" evidence="12">
    <location>
        <position position="211"/>
    </location>
    <ligand>
        <name>Mg(2+)</name>
        <dbReference type="ChEBI" id="CHEBI:18420"/>
        <label>1</label>
    </ligand>
</feature>
<comment type="caution">
    <text evidence="13">The sequence shown here is derived from an EMBL/GenBank/DDBJ whole genome shotgun (WGS) entry which is preliminary data.</text>
</comment>
<evidence type="ECO:0000256" key="3">
    <source>
        <dbReference type="ARBA" id="ARBA00009736"/>
    </source>
</evidence>
<evidence type="ECO:0000256" key="11">
    <source>
        <dbReference type="PIRSR" id="PIRSR605002-2"/>
    </source>
</evidence>
<evidence type="ECO:0000313" key="14">
    <source>
        <dbReference type="Proteomes" id="UP000033852"/>
    </source>
</evidence>
<dbReference type="SUPFAM" id="SSF56784">
    <property type="entry name" value="HAD-like"/>
    <property type="match status" value="1"/>
</dbReference>
<evidence type="ECO:0000256" key="10">
    <source>
        <dbReference type="PIRSR" id="PIRSR605002-1"/>
    </source>
</evidence>
<keyword evidence="13" id="KW-0378">Hydrolase</keyword>
<comment type="cofactor">
    <cofactor evidence="12">
        <name>Mg(2+)</name>
        <dbReference type="ChEBI" id="CHEBI:18420"/>
    </cofactor>
</comment>
<evidence type="ECO:0000256" key="2">
    <source>
        <dbReference type="ARBA" id="ARBA00004699"/>
    </source>
</evidence>
<dbReference type="Pfam" id="PF03332">
    <property type="entry name" value="PMM"/>
    <property type="match status" value="1"/>
</dbReference>
<keyword evidence="8 12" id="KW-0460">Magnesium</keyword>
<dbReference type="STRING" id="1618607.UY86_C0001G0061"/>
<reference evidence="13 14" key="1">
    <citation type="journal article" date="2015" name="Nature">
        <title>rRNA introns, odd ribosomes, and small enigmatic genomes across a large radiation of phyla.</title>
        <authorList>
            <person name="Brown C.T."/>
            <person name="Hug L.A."/>
            <person name="Thomas B.C."/>
            <person name="Sharon I."/>
            <person name="Castelle C.J."/>
            <person name="Singh A."/>
            <person name="Wilkins M.J."/>
            <person name="Williams K.H."/>
            <person name="Banfield J.F."/>
        </authorList>
    </citation>
    <scope>NUCLEOTIDE SEQUENCE [LARGE SCALE GENOMIC DNA]</scope>
</reference>
<proteinExistence type="inferred from homology"/>
<dbReference type="InterPro" id="IPR036412">
    <property type="entry name" value="HAD-like_sf"/>
</dbReference>
<dbReference type="InterPro" id="IPR043169">
    <property type="entry name" value="PMM_cap"/>
</dbReference>
<feature type="active site" description="Proton donor/acceptor" evidence="10">
    <location>
        <position position="12"/>
    </location>
</feature>
<dbReference type="UniPathway" id="UPA00126">
    <property type="reaction ID" value="UER00424"/>
</dbReference>
<organism evidence="13 14">
    <name type="scientific">Candidatus Adlerbacteria bacterium GW2011_GWB1_54_7</name>
    <dbReference type="NCBI Taxonomy" id="1618607"/>
    <lineage>
        <taxon>Bacteria</taxon>
        <taxon>Candidatus Adleribacteriota</taxon>
    </lineage>
</organism>
<dbReference type="PATRIC" id="fig|1618607.3.peg.62"/>
<evidence type="ECO:0000256" key="7">
    <source>
        <dbReference type="ARBA" id="ARBA00022723"/>
    </source>
</evidence>
<dbReference type="GO" id="GO:0009298">
    <property type="term" value="P:GDP-mannose biosynthetic process"/>
    <property type="evidence" value="ECO:0007669"/>
    <property type="project" value="UniProtKB-UniPathway"/>
</dbReference>
<feature type="binding site" evidence="11">
    <location>
        <position position="178"/>
    </location>
    <ligand>
        <name>alpha-D-mannose 1-phosphate</name>
        <dbReference type="ChEBI" id="CHEBI:58409"/>
    </ligand>
</feature>
<accession>A0A0G1Y3P7</accession>
<keyword evidence="7 12" id="KW-0479">Metal-binding</keyword>
<evidence type="ECO:0000256" key="4">
    <source>
        <dbReference type="ARBA" id="ARBA00011738"/>
    </source>
</evidence>
<evidence type="ECO:0000256" key="5">
    <source>
        <dbReference type="ARBA" id="ARBA00012730"/>
    </source>
</evidence>
<dbReference type="GO" id="GO:0005737">
    <property type="term" value="C:cytoplasm"/>
    <property type="evidence" value="ECO:0007669"/>
    <property type="project" value="UniProtKB-SubCell"/>
</dbReference>
<keyword evidence="9" id="KW-0413">Isomerase</keyword>
<keyword evidence="6" id="KW-0963">Cytoplasm</keyword>
<dbReference type="Gene3D" id="3.30.1240.20">
    <property type="match status" value="1"/>
</dbReference>